<feature type="compositionally biased region" description="Polar residues" evidence="2">
    <location>
        <begin position="595"/>
        <end position="604"/>
    </location>
</feature>
<dbReference type="CDD" id="cd12148">
    <property type="entry name" value="fungal_TF_MHR"/>
    <property type="match status" value="1"/>
</dbReference>
<evidence type="ECO:0000256" key="2">
    <source>
        <dbReference type="SAM" id="MobiDB-lite"/>
    </source>
</evidence>
<evidence type="ECO:0000259" key="3">
    <source>
        <dbReference type="SMART" id="SM00906"/>
    </source>
</evidence>
<accession>A0ABR3AA33</accession>
<evidence type="ECO:0000256" key="1">
    <source>
        <dbReference type="ARBA" id="ARBA00023242"/>
    </source>
</evidence>
<evidence type="ECO:0000313" key="4">
    <source>
        <dbReference type="EMBL" id="KAL0070204.1"/>
    </source>
</evidence>
<keyword evidence="5" id="KW-1185">Reference proteome</keyword>
<dbReference type="Proteomes" id="UP001437256">
    <property type="component" value="Unassembled WGS sequence"/>
</dbReference>
<feature type="region of interest" description="Disordered" evidence="2">
    <location>
        <begin position="579"/>
        <end position="639"/>
    </location>
</feature>
<gene>
    <name evidence="4" type="primary">GIN1_5</name>
    <name evidence="4" type="ORF">AAF712_002694</name>
</gene>
<dbReference type="InterPro" id="IPR007219">
    <property type="entry name" value="XnlR_reg_dom"/>
</dbReference>
<feature type="region of interest" description="Disordered" evidence="2">
    <location>
        <begin position="1"/>
        <end position="24"/>
    </location>
</feature>
<name>A0ABR3AA33_9AGAR</name>
<organism evidence="4 5">
    <name type="scientific">Marasmius tenuissimus</name>
    <dbReference type="NCBI Taxonomy" id="585030"/>
    <lineage>
        <taxon>Eukaryota</taxon>
        <taxon>Fungi</taxon>
        <taxon>Dikarya</taxon>
        <taxon>Basidiomycota</taxon>
        <taxon>Agaricomycotina</taxon>
        <taxon>Agaricomycetes</taxon>
        <taxon>Agaricomycetidae</taxon>
        <taxon>Agaricales</taxon>
        <taxon>Marasmiineae</taxon>
        <taxon>Marasmiaceae</taxon>
        <taxon>Marasmius</taxon>
    </lineage>
</organism>
<dbReference type="Pfam" id="PF04082">
    <property type="entry name" value="Fungal_trans"/>
    <property type="match status" value="1"/>
</dbReference>
<feature type="domain" description="Xylanolytic transcriptional activator regulatory" evidence="3">
    <location>
        <begin position="259"/>
        <end position="330"/>
    </location>
</feature>
<comment type="caution">
    <text evidence="4">The sequence shown here is derived from an EMBL/GenBank/DDBJ whole genome shotgun (WGS) entry which is preliminary data.</text>
</comment>
<feature type="compositionally biased region" description="Polar residues" evidence="2">
    <location>
        <begin position="628"/>
        <end position="639"/>
    </location>
</feature>
<keyword evidence="1" id="KW-0539">Nucleus</keyword>
<feature type="compositionally biased region" description="Polar residues" evidence="2">
    <location>
        <begin position="10"/>
        <end position="24"/>
    </location>
</feature>
<dbReference type="PANTHER" id="PTHR46910:SF38">
    <property type="entry name" value="ZN(2)-C6 FUNGAL-TYPE DOMAIN-CONTAINING PROTEIN"/>
    <property type="match status" value="1"/>
</dbReference>
<sequence>MPPQVFTKEVGSSSPSRETVTDTTPRLRSALLVDKVFEQMQRTDEVVPRKEEAKEAHRNSDELFLSDSITKLAISRDFRFYGKSSSAVFLLRALDMGREYTKEVPNAAHVDFLGRRRPKYWQTFSWELDFIRKFEPPSYMFPEQDLLQDLVDLYFNHINIFIPLLHRPTFLRQLQQELHQREEGFGAVVLLVCANASRFSDDPRVRLDGEESWLSAGWRWFNQVQLVRKALLSPPSLYDLQIYYLLCQFLQGTSVTQASWTMIGTCLRLAQDVGAHRRTVIGKTTVEDELMKRAFWAMVYMDYSISAASGKPCGLQEEECVPLRCLEIARSSDVLNPSYDLDLPIECDDEYWEHPDPEQAWRQPPGKPSTVSFFVSLLKLVKILALALRTIYSINKSRALLGLVGPQWEQRIVTELDSALNKWVDTVPEYLRWDPSRENDVFFRQSADLYTEYYLLQVLIHRQFIPSPKKPSPLSFPSLAICTNAARSCIRIADIQRRRTGILSPSSIGAVFSCGIILLLNIWEGKRSGVSADPTKDMADVHKCMEALRSSEDRWHAAGRLLDVLCGLTSVGELPLSQISSSATNKRARDEDSPISATTVSEDSSPPVDNEHRNIAGSRRVMKAYGSTPGSSTQATRQNVSPLPMYSDELGRLPVHGQHMTQADWAQLDDGAGFWFPLMGMVPSTSNAIDGSMTIDNAAAVPDAIPTTNDTHFPLDFPTLADAEFFDHLASISWTTNGMENLSNSYYGEGDGNPSGSQRPEQATGLGAMSMWSEAPPGFGFG</sequence>
<dbReference type="EMBL" id="JBBXMP010000008">
    <property type="protein sequence ID" value="KAL0070204.1"/>
    <property type="molecule type" value="Genomic_DNA"/>
</dbReference>
<proteinExistence type="predicted"/>
<evidence type="ECO:0000313" key="5">
    <source>
        <dbReference type="Proteomes" id="UP001437256"/>
    </source>
</evidence>
<dbReference type="SMART" id="SM00906">
    <property type="entry name" value="Fungal_trans"/>
    <property type="match status" value="1"/>
</dbReference>
<reference evidence="4 5" key="1">
    <citation type="submission" date="2024-05" db="EMBL/GenBank/DDBJ databases">
        <title>A draft genome resource for the thread blight pathogen Marasmius tenuissimus strain MS-2.</title>
        <authorList>
            <person name="Yulfo-Soto G.E."/>
            <person name="Baruah I.K."/>
            <person name="Amoako-Attah I."/>
            <person name="Bukari Y."/>
            <person name="Meinhardt L.W."/>
            <person name="Bailey B.A."/>
            <person name="Cohen S.P."/>
        </authorList>
    </citation>
    <scope>NUCLEOTIDE SEQUENCE [LARGE SCALE GENOMIC DNA]</scope>
    <source>
        <strain evidence="4 5">MS-2</strain>
    </source>
</reference>
<protein>
    <submittedName>
        <fullName evidence="4">Gypsy retrotransposon integrase-like protein 1</fullName>
    </submittedName>
</protein>
<dbReference type="InterPro" id="IPR050987">
    <property type="entry name" value="AtrR-like"/>
</dbReference>
<dbReference type="PANTHER" id="PTHR46910">
    <property type="entry name" value="TRANSCRIPTION FACTOR PDR1"/>
    <property type="match status" value="1"/>
</dbReference>